<evidence type="ECO:0000313" key="2">
    <source>
        <dbReference type="EMBL" id="BDS07658.1"/>
    </source>
</evidence>
<sequence>MRKVTLSPGVESSVLGFGCAPILGAVGGKDADQALRCALDNGITHFDVARSYGYGEAEKFLGKFFREQREQVVIASKFGIRATWKAGLLRPLKPLARAMGRGKKSGCAPVQEEAIEKVKPRRDPFHERVAITPENMQTSLERSLRALKTDYLDLLFIHEPTGAIENVEAMVAAADRLKAEGKIRGFGLAFDWATHEIFLPDFERFDVLQFNNSPSAGHYDLAHQLRQDKTNVFFSPLKNRGELTPSQTLSKLWSDFPNSVVLCSMFNPEHIKANVQSARV</sequence>
<gene>
    <name evidence="2" type="ORF">NT6N_26980</name>
</gene>
<dbReference type="InterPro" id="IPR053135">
    <property type="entry name" value="AKR2_Oxidoreductase"/>
</dbReference>
<dbReference type="Gene3D" id="3.20.20.100">
    <property type="entry name" value="NADP-dependent oxidoreductase domain"/>
    <property type="match status" value="1"/>
</dbReference>
<dbReference type="EMBL" id="AP026866">
    <property type="protein sequence ID" value="BDS07658.1"/>
    <property type="molecule type" value="Genomic_DNA"/>
</dbReference>
<proteinExistence type="predicted"/>
<dbReference type="SUPFAM" id="SSF51430">
    <property type="entry name" value="NAD(P)-linked oxidoreductase"/>
    <property type="match status" value="1"/>
</dbReference>
<accession>A0AAT9FNV3</accession>
<name>A0AAT9FNV3_9BACT</name>
<dbReference type="Pfam" id="PF00248">
    <property type="entry name" value="Aldo_ket_red"/>
    <property type="match status" value="1"/>
</dbReference>
<dbReference type="PANTHER" id="PTHR43312:SF1">
    <property type="entry name" value="NADP-DEPENDENT OXIDOREDUCTASE DOMAIN-CONTAINING PROTEIN"/>
    <property type="match status" value="1"/>
</dbReference>
<dbReference type="InterPro" id="IPR036812">
    <property type="entry name" value="NAD(P)_OxRdtase_dom_sf"/>
</dbReference>
<dbReference type="PANTHER" id="PTHR43312">
    <property type="entry name" value="D-THREO-ALDOSE 1-DEHYDROGENASE"/>
    <property type="match status" value="1"/>
</dbReference>
<evidence type="ECO:0000259" key="1">
    <source>
        <dbReference type="Pfam" id="PF00248"/>
    </source>
</evidence>
<reference evidence="2" key="1">
    <citation type="submission" date="2024-07" db="EMBL/GenBank/DDBJ databases">
        <title>Complete genome sequence of Verrucomicrobiaceae bacterium NT6N.</title>
        <authorList>
            <person name="Huang C."/>
            <person name="Takami H."/>
            <person name="Hamasaki K."/>
        </authorList>
    </citation>
    <scope>NUCLEOTIDE SEQUENCE</scope>
    <source>
        <strain evidence="2">NT6N</strain>
    </source>
</reference>
<dbReference type="KEGG" id="osu:NT6N_26980"/>
<protein>
    <recommendedName>
        <fullName evidence="1">NADP-dependent oxidoreductase domain-containing protein</fullName>
    </recommendedName>
</protein>
<dbReference type="InterPro" id="IPR023210">
    <property type="entry name" value="NADP_OxRdtase_dom"/>
</dbReference>
<organism evidence="2">
    <name type="scientific">Oceaniferula spumae</name>
    <dbReference type="NCBI Taxonomy" id="2979115"/>
    <lineage>
        <taxon>Bacteria</taxon>
        <taxon>Pseudomonadati</taxon>
        <taxon>Verrucomicrobiota</taxon>
        <taxon>Verrucomicrobiia</taxon>
        <taxon>Verrucomicrobiales</taxon>
        <taxon>Verrucomicrobiaceae</taxon>
        <taxon>Oceaniferula</taxon>
    </lineage>
</organism>
<feature type="domain" description="NADP-dependent oxidoreductase" evidence="1">
    <location>
        <begin position="26"/>
        <end position="194"/>
    </location>
</feature>
<dbReference type="AlphaFoldDB" id="A0AAT9FNV3"/>